<dbReference type="EnsemblPlants" id="ONIVA05G02070.1">
    <property type="protein sequence ID" value="ONIVA05G02070.1"/>
    <property type="gene ID" value="ONIVA05G02070"/>
</dbReference>
<dbReference type="Gramene" id="ONIVA05G02070.1">
    <property type="protein sequence ID" value="ONIVA05G02070.1"/>
    <property type="gene ID" value="ONIVA05G02070"/>
</dbReference>
<evidence type="ECO:0000313" key="2">
    <source>
        <dbReference type="EnsemblPlants" id="ONIVA05G02070.1"/>
    </source>
</evidence>
<reference evidence="2" key="1">
    <citation type="submission" date="2015-04" db="UniProtKB">
        <authorList>
            <consortium name="EnsemblPlants"/>
        </authorList>
    </citation>
    <scope>IDENTIFICATION</scope>
    <source>
        <strain evidence="2">SL10</strain>
    </source>
</reference>
<evidence type="ECO:0000256" key="1">
    <source>
        <dbReference type="SAM" id="MobiDB-lite"/>
    </source>
</evidence>
<dbReference type="AlphaFoldDB" id="A0A0E0H8Y6"/>
<accession>A0A0E0H8Y6</accession>
<feature type="region of interest" description="Disordered" evidence="1">
    <location>
        <begin position="80"/>
        <end position="101"/>
    </location>
</feature>
<organism evidence="2">
    <name type="scientific">Oryza nivara</name>
    <name type="common">Indian wild rice</name>
    <name type="synonym">Oryza sativa f. spontanea</name>
    <dbReference type="NCBI Taxonomy" id="4536"/>
    <lineage>
        <taxon>Eukaryota</taxon>
        <taxon>Viridiplantae</taxon>
        <taxon>Streptophyta</taxon>
        <taxon>Embryophyta</taxon>
        <taxon>Tracheophyta</taxon>
        <taxon>Spermatophyta</taxon>
        <taxon>Magnoliopsida</taxon>
        <taxon>Liliopsida</taxon>
        <taxon>Poales</taxon>
        <taxon>Poaceae</taxon>
        <taxon>BOP clade</taxon>
        <taxon>Oryzoideae</taxon>
        <taxon>Oryzeae</taxon>
        <taxon>Oryzinae</taxon>
        <taxon>Oryza</taxon>
    </lineage>
</organism>
<name>A0A0E0H8Y6_ORYNI</name>
<evidence type="ECO:0000313" key="3">
    <source>
        <dbReference type="Proteomes" id="UP000006591"/>
    </source>
</evidence>
<feature type="compositionally biased region" description="Polar residues" evidence="1">
    <location>
        <begin position="133"/>
        <end position="143"/>
    </location>
</feature>
<sequence length="143" mass="16128">MRFCTVYLAKQQLYIYRESRVLQYQSIITRSHTTHQTQIEEFIESSRASNQLDKQANLATYYSIQGKMDVMEKSRRAHFLFDDDDQTPKHKQNGPMNDGSGGLCVRWCYGVGKSSSTAKDDDYAAGRPAAGSNRPTGSMANSN</sequence>
<keyword evidence="3" id="KW-1185">Reference proteome</keyword>
<protein>
    <submittedName>
        <fullName evidence="2">Uncharacterized protein</fullName>
    </submittedName>
</protein>
<proteinExistence type="predicted"/>
<feature type="region of interest" description="Disordered" evidence="1">
    <location>
        <begin position="114"/>
        <end position="143"/>
    </location>
</feature>
<dbReference type="Proteomes" id="UP000006591">
    <property type="component" value="Chromosome 5"/>
</dbReference>
<reference evidence="2" key="2">
    <citation type="submission" date="2018-04" db="EMBL/GenBank/DDBJ databases">
        <title>OnivRS2 (Oryza nivara Reference Sequence Version 2).</title>
        <authorList>
            <person name="Zhang J."/>
            <person name="Kudrna D."/>
            <person name="Lee S."/>
            <person name="Talag J."/>
            <person name="Rajasekar S."/>
            <person name="Welchert J."/>
            <person name="Hsing Y.-I."/>
            <person name="Wing R.A."/>
        </authorList>
    </citation>
    <scope>NUCLEOTIDE SEQUENCE [LARGE SCALE GENOMIC DNA]</scope>
    <source>
        <strain evidence="2">SL10</strain>
    </source>
</reference>
<dbReference type="HOGENOM" id="CLU_1809308_0_0_1"/>